<evidence type="ECO:0000256" key="1">
    <source>
        <dbReference type="SAM" id="Coils"/>
    </source>
</evidence>
<reference evidence="3 4" key="1">
    <citation type="journal article" date="2012" name="Genome Biol.">
        <title>Genome and low-iron response of an oceanic diatom adapted to chronic iron limitation.</title>
        <authorList>
            <person name="Lommer M."/>
            <person name="Specht M."/>
            <person name="Roy A.S."/>
            <person name="Kraemer L."/>
            <person name="Andreson R."/>
            <person name="Gutowska M.A."/>
            <person name="Wolf J."/>
            <person name="Bergner S.V."/>
            <person name="Schilhabel M.B."/>
            <person name="Klostermeier U.C."/>
            <person name="Beiko R.G."/>
            <person name="Rosenstiel P."/>
            <person name="Hippler M."/>
            <person name="Laroche J."/>
        </authorList>
    </citation>
    <scope>NUCLEOTIDE SEQUENCE [LARGE SCALE GENOMIC DNA]</scope>
    <source>
        <strain evidence="3 4">CCMP1005</strain>
    </source>
</reference>
<evidence type="ECO:0000313" key="4">
    <source>
        <dbReference type="Proteomes" id="UP000266841"/>
    </source>
</evidence>
<accession>K0R060</accession>
<dbReference type="eggNOG" id="ENOG502TGBX">
    <property type="taxonomic scope" value="Eukaryota"/>
</dbReference>
<dbReference type="EMBL" id="AGNL01050228">
    <property type="protein sequence ID" value="EJK44054.1"/>
    <property type="molecule type" value="Genomic_DNA"/>
</dbReference>
<keyword evidence="1" id="KW-0175">Coiled coil</keyword>
<name>K0R060_THAOC</name>
<keyword evidence="4" id="KW-1185">Reference proteome</keyword>
<organism evidence="3 4">
    <name type="scientific">Thalassiosira oceanica</name>
    <name type="common">Marine diatom</name>
    <dbReference type="NCBI Taxonomy" id="159749"/>
    <lineage>
        <taxon>Eukaryota</taxon>
        <taxon>Sar</taxon>
        <taxon>Stramenopiles</taxon>
        <taxon>Ochrophyta</taxon>
        <taxon>Bacillariophyta</taxon>
        <taxon>Coscinodiscophyceae</taxon>
        <taxon>Thalassiosirophycidae</taxon>
        <taxon>Thalassiosirales</taxon>
        <taxon>Thalassiosiraceae</taxon>
        <taxon>Thalassiosira</taxon>
    </lineage>
</organism>
<dbReference type="Proteomes" id="UP000266841">
    <property type="component" value="Unassembled WGS sequence"/>
</dbReference>
<evidence type="ECO:0000313" key="3">
    <source>
        <dbReference type="EMBL" id="EJK44054.1"/>
    </source>
</evidence>
<dbReference type="OrthoDB" id="10628422at2759"/>
<protein>
    <submittedName>
        <fullName evidence="3">Uncharacterized protein</fullName>
    </submittedName>
</protein>
<feature type="compositionally biased region" description="Basic and acidic residues" evidence="2">
    <location>
        <begin position="18"/>
        <end position="27"/>
    </location>
</feature>
<sequence>MPRLVNQSPTVKVKRGARCQEGRDERFSQSSKQTDGLVTIASLMTQKQVADIAAVVLCPPAQSLQSPGATPGKRGAGNRIQLLVGDASLDGGQCARVSLFVNNQSPSDLKSLLGVGGCHVTTPSKSVHFGSGGNRGMLRKGDVVVLSNMELRDVHLTQKSGEKRRHQMPDSVPGEELGEGKLLDVVCDMAPSWTPSAHPSIARAFNVDQRDGEGRSGRYQDDLPVPSDLADELVSWYRRSILPKMMLNSAPQSCQRRRLKDILSPNITSNVVVHVLRCERANDQWTPDKGTSPSVYLSHATISDGPSSEDIIGLAMCNQHSVLPKIISRTLMQALSEGSPVLLSNVTSQSMTTNHVGRESLVLVPNTDTTAQIITRSHPYYTKERKRTENSFFSQPLTLERCSQLYSMTQQHSPSPLNGSTSNGCKGLVAVVASLTDFHLDGLDSSFMESEAWRDPRALSNLLVQSSSISTGMRAIDLRASYRSSILALGEESVSREIVVNADQDAMRLLCFDIPAKELLISPNGEEHPYLGHLGHMLRALCAERAPIRWIIEQESERRIVQGSFMLQLKNERSWMCPYDRRHSGHMTIKPVKQPLSQGSDVRHPIFKVSIATTSTPSLLEAQGRCLDEANANLHTVQKENSVLRDRLSCAISSSSSQSRLPLRNMTNHTCRDQQSKLLVEENRLLNEQAAILSAELRDANRSLVEKDSNIASLGKSLAACIGKSRRLLEEKSSLEESLLVKKKEHEGSLANESRLNSIIMDLEANAKSSLKERDEVMKDAASHAQMADGLTRSLEKAQSSLLSKQAEVENLSRELAASKRDAASALQESEAALSLRRSLSISTARNEKLEREAEETKARLEDSKIAQHSLRVSHDHMQAEMQEIIKSHKACVSEWTNSQDKALGELNEGNTAQVNELHKRLSNLNQVNSSLEGDLAACQRDLQSAEQDCACLRKLIASSQNKHEERYKELADAKSQVDRRLESSHSSERAMKDEIARLKDECDSVMISKVAAEAKHKSQAESAQKELIAHRELVKTLKEQAATYKSDANLSNLLHEKETERVKDESDRHVRDVMVQNEALVLSAKAAKIALSKSDSMREKEKALHEATVDKLLAEKRERVAHLNQSIQSERETSQKLMQKVRRSFYFPGASMQQLSPLISPLQTQEVSTAVNKLKSLTLQQRHEICQHKNSICILERTIANGEAKLGLLGKSLSVSITEQESLLLKEEGYRRQIQALKQELGH</sequence>
<gene>
    <name evidence="3" type="ORF">THAOC_37437</name>
</gene>
<evidence type="ECO:0000256" key="2">
    <source>
        <dbReference type="SAM" id="MobiDB-lite"/>
    </source>
</evidence>
<dbReference type="AlphaFoldDB" id="K0R060"/>
<feature type="region of interest" description="Disordered" evidence="2">
    <location>
        <begin position="1"/>
        <end position="32"/>
    </location>
</feature>
<feature type="coiled-coil region" evidence="1">
    <location>
        <begin position="760"/>
        <end position="867"/>
    </location>
</feature>
<proteinExistence type="predicted"/>
<feature type="coiled-coil region" evidence="1">
    <location>
        <begin position="915"/>
        <end position="963"/>
    </location>
</feature>
<feature type="compositionally biased region" description="Polar residues" evidence="2">
    <location>
        <begin position="1"/>
        <end position="10"/>
    </location>
</feature>
<comment type="caution">
    <text evidence="3">The sequence shown here is derived from an EMBL/GenBank/DDBJ whole genome shotgun (WGS) entry which is preliminary data.</text>
</comment>